<accession>A0A427Y8U0</accession>
<comment type="caution">
    <text evidence="2">The sequence shown here is derived from an EMBL/GenBank/DDBJ whole genome shotgun (WGS) entry which is preliminary data.</text>
</comment>
<dbReference type="RefSeq" id="XP_028479737.1">
    <property type="nucleotide sequence ID" value="XM_028615880.1"/>
</dbReference>
<evidence type="ECO:0000256" key="1">
    <source>
        <dbReference type="SAM" id="MobiDB-lite"/>
    </source>
</evidence>
<proteinExistence type="predicted"/>
<dbReference type="Proteomes" id="UP000279236">
    <property type="component" value="Unassembled WGS sequence"/>
</dbReference>
<gene>
    <name evidence="2" type="ORF">EHS24_000037</name>
</gene>
<organism evidence="2 3">
    <name type="scientific">Apiotrichum porosum</name>
    <dbReference type="NCBI Taxonomy" id="105984"/>
    <lineage>
        <taxon>Eukaryota</taxon>
        <taxon>Fungi</taxon>
        <taxon>Dikarya</taxon>
        <taxon>Basidiomycota</taxon>
        <taxon>Agaricomycotina</taxon>
        <taxon>Tremellomycetes</taxon>
        <taxon>Trichosporonales</taxon>
        <taxon>Trichosporonaceae</taxon>
        <taxon>Apiotrichum</taxon>
    </lineage>
</organism>
<feature type="compositionally biased region" description="Polar residues" evidence="1">
    <location>
        <begin position="369"/>
        <end position="382"/>
    </location>
</feature>
<dbReference type="AlphaFoldDB" id="A0A427Y8U0"/>
<keyword evidence="3" id="KW-1185">Reference proteome</keyword>
<reference evidence="2 3" key="1">
    <citation type="submission" date="2018-11" db="EMBL/GenBank/DDBJ databases">
        <title>Genome sequence of Apiotrichum porosum DSM 27194.</title>
        <authorList>
            <person name="Aliyu H."/>
            <person name="Gorte O."/>
            <person name="Ochsenreither K."/>
        </authorList>
    </citation>
    <scope>NUCLEOTIDE SEQUENCE [LARGE SCALE GENOMIC DNA]</scope>
    <source>
        <strain evidence="2 3">DSM 27194</strain>
    </source>
</reference>
<protein>
    <submittedName>
        <fullName evidence="2">Uncharacterized protein</fullName>
    </submittedName>
</protein>
<evidence type="ECO:0000313" key="2">
    <source>
        <dbReference type="EMBL" id="RSH87529.1"/>
    </source>
</evidence>
<dbReference type="GeneID" id="39584580"/>
<evidence type="ECO:0000313" key="3">
    <source>
        <dbReference type="Proteomes" id="UP000279236"/>
    </source>
</evidence>
<dbReference type="EMBL" id="RSCE01000001">
    <property type="protein sequence ID" value="RSH87529.1"/>
    <property type="molecule type" value="Genomic_DNA"/>
</dbReference>
<sequence>MATRGKTPSLPPHHGLLEHAVTIDTCVSVLRSAGNLFGPMLLVQGVKFRSPDSTAGHTVVVGPKDRRQLCFTSLFLSRAAFKEGTMYISPNMCIAAAQFASAHDEAEDMVPRGMPIPATMSWTWSLDEWPSPLPIPFATRADMLEASVDKFAQAHRQTQLPNGNCIGRAVELLNNLRVVVPSGPHPEDPKLVLCFSLPPTNSKLGPALCRLLEVASWGEDMPSSCLQFNEDGAELRPHLEPPFLVVEWRASLATRNVVVHAGMSDEHGVGSSDNNSSIYRDLPHPSTFKDPNRSNHPAYALKNIVRLLAAMAQNEGKYAYNHQQLAFINRQRLVQPTTGANLLRIISKVEGLIVTPTVSDDTRKFAGQTRPQGSAQVGQPPQLSDDAMRVMDDEYFTSEDRLTDPVSNP</sequence>
<name>A0A427Y8U0_9TREE</name>
<feature type="region of interest" description="Disordered" evidence="1">
    <location>
        <begin position="363"/>
        <end position="384"/>
    </location>
</feature>